<dbReference type="KEGG" id="dsw:QR90_06690"/>
<dbReference type="HOGENOM" id="CLU_2408388_0_0_0"/>
<evidence type="ECO:0000313" key="2">
    <source>
        <dbReference type="Proteomes" id="UP000030634"/>
    </source>
</evidence>
<organism evidence="1 2">
    <name type="scientific">Deinococcus radiopugnans</name>
    <dbReference type="NCBI Taxonomy" id="57497"/>
    <lineage>
        <taxon>Bacteria</taxon>
        <taxon>Thermotogati</taxon>
        <taxon>Deinococcota</taxon>
        <taxon>Deinococci</taxon>
        <taxon>Deinococcales</taxon>
        <taxon>Deinococcaceae</taxon>
        <taxon>Deinococcus</taxon>
    </lineage>
</organism>
<dbReference type="EMBL" id="CP010028">
    <property type="protein sequence ID" value="AIZ44857.1"/>
    <property type="molecule type" value="Genomic_DNA"/>
</dbReference>
<dbReference type="AlphaFoldDB" id="A0A0A7KFD4"/>
<proteinExistence type="predicted"/>
<evidence type="ECO:0000313" key="1">
    <source>
        <dbReference type="EMBL" id="AIZ44857.1"/>
    </source>
</evidence>
<gene>
    <name evidence="1" type="ORF">QR90_06690</name>
</gene>
<sequence>MGVQFYPAYAAGMSKTPVRKFSSLDHDIEIIRERRNLPDASRMGIEVRYGLKFDGQLTDWSEFVEATNDEAAANRMAELGLQRARALRKQDRAAVVSPAA</sequence>
<reference evidence="2" key="1">
    <citation type="submission" date="2014-11" db="EMBL/GenBank/DDBJ databases">
        <title>Hymenobacter sp. DG25B genome submission.</title>
        <authorList>
            <person name="Jung H.-Y."/>
            <person name="Kim M.K."/>
            <person name="Srinivasan S."/>
            <person name="Lim S."/>
        </authorList>
    </citation>
    <scope>NUCLEOTIDE SEQUENCE [LARGE SCALE GENOMIC DNA]</scope>
    <source>
        <strain evidence="2">DY59</strain>
    </source>
</reference>
<protein>
    <submittedName>
        <fullName evidence="1">Uncharacterized protein</fullName>
    </submittedName>
</protein>
<dbReference type="Proteomes" id="UP000030634">
    <property type="component" value="Chromosome"/>
</dbReference>
<accession>A0A0A7KFD4</accession>
<name>A0A0A7KFD4_9DEIO</name>